<dbReference type="InterPro" id="IPR035490">
    <property type="entry name" value="GlmS/FrlB_SIS"/>
</dbReference>
<dbReference type="InterPro" id="IPR001347">
    <property type="entry name" value="SIS_dom"/>
</dbReference>
<feature type="domain" description="SIS" evidence="3">
    <location>
        <begin position="187"/>
        <end position="321"/>
    </location>
</feature>
<dbReference type="InterPro" id="IPR035466">
    <property type="entry name" value="GlmS/AgaS_SIS"/>
</dbReference>
<evidence type="ECO:0000313" key="5">
    <source>
        <dbReference type="Proteomes" id="UP001596432"/>
    </source>
</evidence>
<evidence type="ECO:0000256" key="1">
    <source>
        <dbReference type="ARBA" id="ARBA00022737"/>
    </source>
</evidence>
<dbReference type="Proteomes" id="UP001596432">
    <property type="component" value="Unassembled WGS sequence"/>
</dbReference>
<organism evidence="4 5">
    <name type="scientific">Halosimplex aquaticum</name>
    <dbReference type="NCBI Taxonomy" id="3026162"/>
    <lineage>
        <taxon>Archaea</taxon>
        <taxon>Methanobacteriati</taxon>
        <taxon>Methanobacteriota</taxon>
        <taxon>Stenosarchaea group</taxon>
        <taxon>Halobacteria</taxon>
        <taxon>Halobacteriales</taxon>
        <taxon>Haloarculaceae</taxon>
        <taxon>Halosimplex</taxon>
    </lineage>
</organism>
<feature type="compositionally biased region" description="Basic and acidic residues" evidence="2">
    <location>
        <begin position="315"/>
        <end position="329"/>
    </location>
</feature>
<keyword evidence="4" id="KW-0378">Hydrolase</keyword>
<comment type="caution">
    <text evidence="4">The sequence shown here is derived from an EMBL/GenBank/DDBJ whole genome shotgun (WGS) entry which is preliminary data.</text>
</comment>
<gene>
    <name evidence="4" type="ORF">ACFQMA_16950</name>
</gene>
<dbReference type="CDD" id="cd05009">
    <property type="entry name" value="SIS_GlmS_GlmD_2"/>
    <property type="match status" value="1"/>
</dbReference>
<feature type="region of interest" description="Disordered" evidence="2">
    <location>
        <begin position="315"/>
        <end position="339"/>
    </location>
</feature>
<dbReference type="PROSITE" id="PS51464">
    <property type="entry name" value="SIS"/>
    <property type="match status" value="2"/>
</dbReference>
<evidence type="ECO:0000259" key="3">
    <source>
        <dbReference type="PROSITE" id="PS51464"/>
    </source>
</evidence>
<dbReference type="EC" id="3.5.-.-" evidence="4"/>
<dbReference type="RefSeq" id="WP_274322594.1">
    <property type="nucleotide sequence ID" value="NZ_CP118158.1"/>
</dbReference>
<dbReference type="GO" id="GO:0016787">
    <property type="term" value="F:hydrolase activity"/>
    <property type="evidence" value="ECO:0007669"/>
    <property type="project" value="UniProtKB-KW"/>
</dbReference>
<dbReference type="SUPFAM" id="SSF53697">
    <property type="entry name" value="SIS domain"/>
    <property type="match status" value="1"/>
</dbReference>
<dbReference type="GeneID" id="78821828"/>
<dbReference type="PANTHER" id="PTHR10937:SF0">
    <property type="entry name" value="GLUTAMINE--FRUCTOSE-6-PHOSPHATE TRANSAMINASE (ISOMERIZING)"/>
    <property type="match status" value="1"/>
</dbReference>
<dbReference type="AlphaFoldDB" id="A0ABD5Y298"/>
<evidence type="ECO:0000256" key="2">
    <source>
        <dbReference type="SAM" id="MobiDB-lite"/>
    </source>
</evidence>
<reference evidence="4 5" key="1">
    <citation type="journal article" date="2019" name="Int. J. Syst. Evol. Microbiol.">
        <title>The Global Catalogue of Microorganisms (GCM) 10K type strain sequencing project: providing services to taxonomists for standard genome sequencing and annotation.</title>
        <authorList>
            <consortium name="The Broad Institute Genomics Platform"/>
            <consortium name="The Broad Institute Genome Sequencing Center for Infectious Disease"/>
            <person name="Wu L."/>
            <person name="Ma J."/>
        </authorList>
    </citation>
    <scope>NUCLEOTIDE SEQUENCE [LARGE SCALE GENOMIC DNA]</scope>
    <source>
        <strain evidence="4 5">XZYJT29</strain>
    </source>
</reference>
<evidence type="ECO:0000313" key="4">
    <source>
        <dbReference type="EMBL" id="MFC7141513.1"/>
    </source>
</evidence>
<dbReference type="Pfam" id="PF01380">
    <property type="entry name" value="SIS"/>
    <property type="match status" value="1"/>
</dbReference>
<feature type="domain" description="SIS" evidence="3">
    <location>
        <begin position="30"/>
        <end position="168"/>
    </location>
</feature>
<dbReference type="InterPro" id="IPR046348">
    <property type="entry name" value="SIS_dom_sf"/>
</dbReference>
<keyword evidence="5" id="KW-1185">Reference proteome</keyword>
<dbReference type="CDD" id="cd05008">
    <property type="entry name" value="SIS_GlmS_GlmD_1"/>
    <property type="match status" value="1"/>
</dbReference>
<sequence length="339" mass="35390">MIGEQSNAAISEGCDVVDRTLSARAAIEPLGDAVAAAREVFFLGCGSSYWTGEIGSYLLAAAGVPARAEYASEFRHADPPVDEETLVVALSQSGETTETVAALERAGRRGAETAAITNTAGSTLDERAERTYVTPAGREEAVMATKTVDAAVAALYLLADRFRDGGPDLSAVGERCREALTVDLSGAVSAITATDRLYALGTGPFHGVAGEAATKFAEATRHHATPLSTLEITHGPIANSDGSAVLVFALTGDRAVYRHVLERLTDAGAETVVFRPADESYAATETIAVGRPVETALPALKLVQRLAYEGAVELGRDPDDPPELSKHVEVPAIAGQNRT</sequence>
<dbReference type="EMBL" id="JBHTAS010000001">
    <property type="protein sequence ID" value="MFC7141513.1"/>
    <property type="molecule type" value="Genomic_DNA"/>
</dbReference>
<dbReference type="PANTHER" id="PTHR10937">
    <property type="entry name" value="GLUCOSAMINE--FRUCTOSE-6-PHOSPHATE AMINOTRANSFERASE, ISOMERIZING"/>
    <property type="match status" value="1"/>
</dbReference>
<keyword evidence="1" id="KW-0677">Repeat</keyword>
<protein>
    <submittedName>
        <fullName evidence="4">SIS domain-containing protein</fullName>
        <ecNumber evidence="4">3.5.-.-</ecNumber>
    </submittedName>
</protein>
<dbReference type="Gene3D" id="3.40.50.10490">
    <property type="entry name" value="Glucose-6-phosphate isomerase like protein, domain 1"/>
    <property type="match status" value="2"/>
</dbReference>
<accession>A0ABD5Y298</accession>
<proteinExistence type="predicted"/>
<name>A0ABD5Y298_9EURY</name>